<keyword evidence="4" id="KW-0227">DNA damage</keyword>
<organism evidence="14 15">
    <name type="scientific">Cavenderia fasciculata</name>
    <name type="common">Slime mold</name>
    <name type="synonym">Dictyostelium fasciculatum</name>
    <dbReference type="NCBI Taxonomy" id="261658"/>
    <lineage>
        <taxon>Eukaryota</taxon>
        <taxon>Amoebozoa</taxon>
        <taxon>Evosea</taxon>
        <taxon>Eumycetozoa</taxon>
        <taxon>Dictyostelia</taxon>
        <taxon>Acytosteliales</taxon>
        <taxon>Cavenderiaceae</taxon>
        <taxon>Cavenderia</taxon>
    </lineage>
</organism>
<comment type="subcellular location">
    <subcellularLocation>
        <location evidence="1">Nucleus</location>
    </subcellularLocation>
</comment>
<name>F4PIU8_CACFS</name>
<proteinExistence type="inferred from homology"/>
<dbReference type="FunFam" id="1.25.40.240:FF:000001">
    <property type="entry name" value="X-ray repair cross-complementing protein 5"/>
    <property type="match status" value="1"/>
</dbReference>
<dbReference type="PIRSF" id="PIRSF016570">
    <property type="entry name" value="Ku80"/>
    <property type="match status" value="1"/>
</dbReference>
<keyword evidence="10" id="KW-0234">DNA repair</keyword>
<dbReference type="Pfam" id="PF08785">
    <property type="entry name" value="Ku_PK_bind"/>
    <property type="match status" value="1"/>
</dbReference>
<dbReference type="PANTHER" id="PTHR12604:SF4">
    <property type="entry name" value="X-RAY REPAIR CROSS-COMPLEMENTING PROTEIN 5"/>
    <property type="match status" value="1"/>
</dbReference>
<evidence type="ECO:0000256" key="9">
    <source>
        <dbReference type="ARBA" id="ARBA00023172"/>
    </source>
</evidence>
<keyword evidence="11" id="KW-0539">Nucleus</keyword>
<dbReference type="GO" id="GO:0003678">
    <property type="term" value="F:DNA helicase activity"/>
    <property type="evidence" value="ECO:0007669"/>
    <property type="project" value="InterPro"/>
</dbReference>
<gene>
    <name evidence="14" type="primary">ku80</name>
    <name evidence="14" type="ORF">DFA_06382</name>
</gene>
<dbReference type="Pfam" id="PF03730">
    <property type="entry name" value="Ku_C"/>
    <property type="match status" value="1"/>
</dbReference>
<evidence type="ECO:0000256" key="8">
    <source>
        <dbReference type="ARBA" id="ARBA00023125"/>
    </source>
</evidence>
<dbReference type="PANTHER" id="PTHR12604">
    <property type="entry name" value="KU AUTOANTIGEN DNA HELICASE"/>
    <property type="match status" value="1"/>
</dbReference>
<dbReference type="GO" id="GO:0003690">
    <property type="term" value="F:double-stranded DNA binding"/>
    <property type="evidence" value="ECO:0007669"/>
    <property type="project" value="TreeGrafter"/>
</dbReference>
<dbReference type="SUPFAM" id="SSF100939">
    <property type="entry name" value="SPOC domain-like"/>
    <property type="match status" value="1"/>
</dbReference>
<keyword evidence="3" id="KW-0547">Nucleotide-binding</keyword>
<dbReference type="GO" id="GO:0006303">
    <property type="term" value="P:double-strand break repair via nonhomologous end joining"/>
    <property type="evidence" value="ECO:0007669"/>
    <property type="project" value="EnsemblProtists"/>
</dbReference>
<dbReference type="GO" id="GO:0042162">
    <property type="term" value="F:telomeric DNA binding"/>
    <property type="evidence" value="ECO:0007669"/>
    <property type="project" value="InterPro"/>
</dbReference>
<evidence type="ECO:0000256" key="10">
    <source>
        <dbReference type="ARBA" id="ARBA00023204"/>
    </source>
</evidence>
<dbReference type="Gene3D" id="1.10.1600.10">
    <property type="match status" value="1"/>
</dbReference>
<dbReference type="GO" id="GO:0000785">
    <property type="term" value="C:chromatin"/>
    <property type="evidence" value="ECO:0007669"/>
    <property type="project" value="EnsemblProtists"/>
</dbReference>
<evidence type="ECO:0000256" key="7">
    <source>
        <dbReference type="ARBA" id="ARBA00022840"/>
    </source>
</evidence>
<dbReference type="GO" id="GO:0005524">
    <property type="term" value="F:ATP binding"/>
    <property type="evidence" value="ECO:0007669"/>
    <property type="project" value="UniProtKB-KW"/>
</dbReference>
<accession>F4PIU8</accession>
<dbReference type="AlphaFoldDB" id="F4PIU8"/>
<dbReference type="InterPro" id="IPR016194">
    <property type="entry name" value="SPOC-like_C_dom_sf"/>
</dbReference>
<evidence type="ECO:0000256" key="6">
    <source>
        <dbReference type="ARBA" id="ARBA00022806"/>
    </source>
</evidence>
<keyword evidence="9" id="KW-0233">DNA recombination</keyword>
<dbReference type="OrthoDB" id="30826at2759"/>
<feature type="region of interest" description="Disordered" evidence="12">
    <location>
        <begin position="714"/>
        <end position="756"/>
    </location>
</feature>
<dbReference type="Gene3D" id="2.40.290.10">
    <property type="match status" value="1"/>
</dbReference>
<dbReference type="CDD" id="cd00873">
    <property type="entry name" value="KU80"/>
    <property type="match status" value="1"/>
</dbReference>
<feature type="domain" description="Ku" evidence="13">
    <location>
        <begin position="306"/>
        <end position="443"/>
    </location>
</feature>
<keyword evidence="5" id="KW-0378">Hydrolase</keyword>
<evidence type="ECO:0000256" key="11">
    <source>
        <dbReference type="ARBA" id="ARBA00023242"/>
    </source>
</evidence>
<dbReference type="GO" id="GO:0006310">
    <property type="term" value="P:DNA recombination"/>
    <property type="evidence" value="ECO:0007669"/>
    <property type="project" value="UniProtKB-KW"/>
</dbReference>
<keyword evidence="6 14" id="KW-0347">Helicase</keyword>
<dbReference type="EMBL" id="GL883007">
    <property type="protein sequence ID" value="EGG24234.1"/>
    <property type="molecule type" value="Genomic_DNA"/>
</dbReference>
<evidence type="ECO:0000256" key="1">
    <source>
        <dbReference type="ARBA" id="ARBA00004123"/>
    </source>
</evidence>
<feature type="compositionally biased region" description="Low complexity" evidence="12">
    <location>
        <begin position="33"/>
        <end position="48"/>
    </location>
</feature>
<keyword evidence="8" id="KW-0238">DNA-binding</keyword>
<dbReference type="GO" id="GO:0003684">
    <property type="term" value="F:damaged DNA binding"/>
    <property type="evidence" value="ECO:0007669"/>
    <property type="project" value="InterPro"/>
</dbReference>
<comment type="similarity">
    <text evidence="2">Belongs to the ku80 family.</text>
</comment>
<keyword evidence="15" id="KW-1185">Reference proteome</keyword>
<dbReference type="STRING" id="1054147.F4PIU8"/>
<dbReference type="SUPFAM" id="SSF53300">
    <property type="entry name" value="vWA-like"/>
    <property type="match status" value="1"/>
</dbReference>
<dbReference type="InterPro" id="IPR005161">
    <property type="entry name" value="Ku_N"/>
</dbReference>
<dbReference type="InterPro" id="IPR006164">
    <property type="entry name" value="DNA_bd_Ku70/Ku80"/>
</dbReference>
<dbReference type="FunFam" id="2.40.290.10:FF:000006">
    <property type="entry name" value="ATP-dependent DNA helicase 2 subunit KU80"/>
    <property type="match status" value="1"/>
</dbReference>
<feature type="region of interest" description="Disordered" evidence="12">
    <location>
        <begin position="25"/>
        <end position="48"/>
    </location>
</feature>
<dbReference type="InterPro" id="IPR024193">
    <property type="entry name" value="Ku80"/>
</dbReference>
<keyword evidence="7" id="KW-0067">ATP-binding</keyword>
<evidence type="ECO:0000259" key="13">
    <source>
        <dbReference type="SMART" id="SM00559"/>
    </source>
</evidence>
<dbReference type="Gene3D" id="1.25.40.240">
    <property type="entry name" value="Ku, C-terminal domain"/>
    <property type="match status" value="1"/>
</dbReference>
<dbReference type="GO" id="GO:0016787">
    <property type="term" value="F:hydrolase activity"/>
    <property type="evidence" value="ECO:0007669"/>
    <property type="project" value="UniProtKB-KW"/>
</dbReference>
<evidence type="ECO:0000256" key="5">
    <source>
        <dbReference type="ARBA" id="ARBA00022801"/>
    </source>
</evidence>
<dbReference type="GO" id="GO:0043564">
    <property type="term" value="C:Ku70:Ku80 complex"/>
    <property type="evidence" value="ECO:0007669"/>
    <property type="project" value="EnsemblProtists"/>
</dbReference>
<protein>
    <submittedName>
        <fullName evidence="14">ATP-dependent DNA helicase</fullName>
    </submittedName>
</protein>
<evidence type="ECO:0000256" key="12">
    <source>
        <dbReference type="SAM" id="MobiDB-lite"/>
    </source>
</evidence>
<dbReference type="Pfam" id="PF03731">
    <property type="entry name" value="Ku_N"/>
    <property type="match status" value="1"/>
</dbReference>
<evidence type="ECO:0000256" key="2">
    <source>
        <dbReference type="ARBA" id="ARBA00007726"/>
    </source>
</evidence>
<dbReference type="SMART" id="SM00559">
    <property type="entry name" value="Ku78"/>
    <property type="match status" value="1"/>
</dbReference>
<dbReference type="KEGG" id="dfa:DFA_06382"/>
<dbReference type="SUPFAM" id="SSF101420">
    <property type="entry name" value="C-terminal domain of Ku80"/>
    <property type="match status" value="1"/>
</dbReference>
<reference evidence="15" key="1">
    <citation type="journal article" date="2011" name="Genome Res.">
        <title>Phylogeny-wide analysis of social amoeba genomes highlights ancient origins for complex intercellular communication.</title>
        <authorList>
            <person name="Heidel A.J."/>
            <person name="Lawal H.M."/>
            <person name="Felder M."/>
            <person name="Schilde C."/>
            <person name="Helps N.R."/>
            <person name="Tunggal B."/>
            <person name="Rivero F."/>
            <person name="John U."/>
            <person name="Schleicher M."/>
            <person name="Eichinger L."/>
            <person name="Platzer M."/>
            <person name="Noegel A.A."/>
            <person name="Schaap P."/>
            <person name="Gloeckner G."/>
        </authorList>
    </citation>
    <scope>NUCLEOTIDE SEQUENCE [LARGE SCALE GENOMIC DNA]</scope>
    <source>
        <strain evidence="15">SH3</strain>
    </source>
</reference>
<dbReference type="FunFam" id="3.40.50.410:FF:000073">
    <property type="entry name" value="ATP-dependent DNA helicase II subunit 2"/>
    <property type="match status" value="1"/>
</dbReference>
<evidence type="ECO:0000313" key="14">
    <source>
        <dbReference type="EMBL" id="EGG24234.1"/>
    </source>
</evidence>
<dbReference type="InterPro" id="IPR036494">
    <property type="entry name" value="Ku_C_sf"/>
</dbReference>
<dbReference type="RefSeq" id="XP_004362085.1">
    <property type="nucleotide sequence ID" value="XM_004362028.1"/>
</dbReference>
<dbReference type="Gene3D" id="3.40.50.410">
    <property type="entry name" value="von Willebrand factor, type A domain"/>
    <property type="match status" value="1"/>
</dbReference>
<sequence>MTTVPTKEALVVILDIGLGMHKHHRSVGGGGISSSSSSLSSQSQHLLQSANNTSPIDEALKAATLLFQQKLIYGKKDELGLVLIGTKETNNSLQKDGYQHITTACNIEEPKVETLRFLESIQPGESRGDVIDSLIVAMDMLIHKTEKKKFQKRIFLVTNASDPINKDDLSILQQQFKNTDVKLNVVGVDFTDEEDLENKIQLTEKEKNEVFLRRFVQSVNGILVPVKQALEIMSFFRSQSVLSRTGFRGVLEISTEFGIPVWGYLRTKIQTLPTLKKVSTVAQQADNPASLEVKQEKLHYSITDPDKEILDHDLLKGYKYGKSIIPYSKIDIEALKLSASKCLKTLGFAPASHIPLHHLMGQTEVLVAPPGDQEAALALSGIIHALAETDQVIIVRFVKRSNCSPYLGYLYPHIKANYECLYFNPLPFIDDIRHYQFPPISPKNPQCKKQYQPTADQLNAAHSLIESMDLMTADEDDEGQPMPSLRPKYTYNPSLQHFFQCLHHRALHPKTPLPSLDPLISKYINPDENILERASDAIKDFHSKFTLTKVNNFKSDHKYRWKDGMLIEEEIKLDSYIGQDDDGSKKKRKADDLADYSLDKLVSGYVNEVGSINPVQNFKDMLARRDIDLVDKAINLMRSRIVQLVNDSLKDQFYQKALECVVALRQGCIKESESDAFNTFLQELRDYFESKKRDDFWQLLVTWKITLINDQESDTSSVSEEESKKFLGVKPKPVQPLQAPSNNKGDTVDDLFDQIE</sequence>
<dbReference type="GO" id="GO:0000723">
    <property type="term" value="P:telomere maintenance"/>
    <property type="evidence" value="ECO:0007669"/>
    <property type="project" value="InterPro"/>
</dbReference>
<dbReference type="Pfam" id="PF02735">
    <property type="entry name" value="Ku"/>
    <property type="match status" value="1"/>
</dbReference>
<dbReference type="GeneID" id="14876231"/>
<evidence type="ECO:0000313" key="15">
    <source>
        <dbReference type="Proteomes" id="UP000007797"/>
    </source>
</evidence>
<evidence type="ECO:0000256" key="3">
    <source>
        <dbReference type="ARBA" id="ARBA00022741"/>
    </source>
</evidence>
<dbReference type="OMA" id="WAMQYVW"/>
<dbReference type="InterPro" id="IPR014893">
    <property type="entry name" value="Ku_PK_bind"/>
</dbReference>
<dbReference type="InterPro" id="IPR036465">
    <property type="entry name" value="vWFA_dom_sf"/>
</dbReference>
<dbReference type="Proteomes" id="UP000007797">
    <property type="component" value="Unassembled WGS sequence"/>
</dbReference>
<dbReference type="FunFam" id="1.10.1600.10:FF:000002">
    <property type="entry name" value="X-ray repair cross-complementing protein 5"/>
    <property type="match status" value="1"/>
</dbReference>
<evidence type="ECO:0000256" key="4">
    <source>
        <dbReference type="ARBA" id="ARBA00022763"/>
    </source>
</evidence>
<dbReference type="InterPro" id="IPR005160">
    <property type="entry name" value="Ku_C"/>
</dbReference>